<keyword evidence="2" id="KW-1185">Reference proteome</keyword>
<dbReference type="AlphaFoldDB" id="A0A2A6CT75"/>
<evidence type="ECO:0000313" key="1">
    <source>
        <dbReference type="EnsemblMetazoa" id="PPA39151.1"/>
    </source>
</evidence>
<organism evidence="1 2">
    <name type="scientific">Pristionchus pacificus</name>
    <name type="common">Parasitic nematode worm</name>
    <dbReference type="NCBI Taxonomy" id="54126"/>
    <lineage>
        <taxon>Eukaryota</taxon>
        <taxon>Metazoa</taxon>
        <taxon>Ecdysozoa</taxon>
        <taxon>Nematoda</taxon>
        <taxon>Chromadorea</taxon>
        <taxon>Rhabditida</taxon>
        <taxon>Rhabditina</taxon>
        <taxon>Diplogasteromorpha</taxon>
        <taxon>Diplogasteroidea</taxon>
        <taxon>Neodiplogasteridae</taxon>
        <taxon>Pristionchus</taxon>
    </lineage>
</organism>
<reference evidence="1" key="2">
    <citation type="submission" date="2022-06" db="UniProtKB">
        <authorList>
            <consortium name="EnsemblMetazoa"/>
        </authorList>
    </citation>
    <scope>IDENTIFICATION</scope>
    <source>
        <strain evidence="1">PS312</strain>
    </source>
</reference>
<proteinExistence type="predicted"/>
<sequence length="195" mass="23142">MDYWQRRRDLFLKLRDAANATVDHDTAYPFLEAIDEFHRDFSNRPITTENLTGDEKQIVSEHLNDAVLLMAYGFCNLQSRRYFSKERLRSLLSGAEILRISLIADVFSPLLKWDHSLHKVKKVTELKNNRGKNWNRPFQNDALMRIRAVLHAELHLRLELKIDNYSLTVEKDHVDVSKQTMRYHDSLIDEYRLED</sequence>
<name>A0A2A6CT75_PRIPA</name>
<dbReference type="EnsemblMetazoa" id="PPA39151.1">
    <property type="protein sequence ID" value="PPA39151.1"/>
    <property type="gene ID" value="WBGene00277520"/>
</dbReference>
<accession>A0A2A6CT75</accession>
<gene>
    <name evidence="1" type="primary">WBGene00277520</name>
</gene>
<reference evidence="2" key="1">
    <citation type="journal article" date="2008" name="Nat. Genet.">
        <title>The Pristionchus pacificus genome provides a unique perspective on nematode lifestyle and parasitism.</title>
        <authorList>
            <person name="Dieterich C."/>
            <person name="Clifton S.W."/>
            <person name="Schuster L.N."/>
            <person name="Chinwalla A."/>
            <person name="Delehaunty K."/>
            <person name="Dinkelacker I."/>
            <person name="Fulton L."/>
            <person name="Fulton R."/>
            <person name="Godfrey J."/>
            <person name="Minx P."/>
            <person name="Mitreva M."/>
            <person name="Roeseler W."/>
            <person name="Tian H."/>
            <person name="Witte H."/>
            <person name="Yang S.P."/>
            <person name="Wilson R.K."/>
            <person name="Sommer R.J."/>
        </authorList>
    </citation>
    <scope>NUCLEOTIDE SEQUENCE [LARGE SCALE GENOMIC DNA]</scope>
    <source>
        <strain evidence="2">PS312</strain>
    </source>
</reference>
<evidence type="ECO:0000313" key="2">
    <source>
        <dbReference type="Proteomes" id="UP000005239"/>
    </source>
</evidence>
<dbReference type="Proteomes" id="UP000005239">
    <property type="component" value="Unassembled WGS sequence"/>
</dbReference>
<accession>A0A8R1UUE6</accession>
<protein>
    <submittedName>
        <fullName evidence="1">Uncharacterized protein</fullName>
    </submittedName>
</protein>